<dbReference type="OrthoDB" id="1739576at2759"/>
<dbReference type="GO" id="GO:0005634">
    <property type="term" value="C:nucleus"/>
    <property type="evidence" value="ECO:0007669"/>
    <property type="project" value="UniProtKB-SubCell"/>
</dbReference>
<evidence type="ECO:0000256" key="4">
    <source>
        <dbReference type="ARBA" id="ARBA00065310"/>
    </source>
</evidence>
<dbReference type="PANTHER" id="PTHR13021">
    <property type="entry name" value="PRE-MRNA-SPLICING FACTOR ISY1"/>
    <property type="match status" value="1"/>
</dbReference>
<evidence type="ECO:0000256" key="1">
    <source>
        <dbReference type="ARBA" id="ARBA00004123"/>
    </source>
</evidence>
<evidence type="ECO:0000256" key="2">
    <source>
        <dbReference type="ARBA" id="ARBA00007002"/>
    </source>
</evidence>
<dbReference type="SUPFAM" id="SSF140102">
    <property type="entry name" value="ISY1 domain-like"/>
    <property type="match status" value="1"/>
</dbReference>
<dbReference type="FunFam" id="1.10.287.660:FF:000001">
    <property type="entry name" value="pre-mRNA-splicing factor ISY1 homolog"/>
    <property type="match status" value="1"/>
</dbReference>
<feature type="region of interest" description="Disordered" evidence="6">
    <location>
        <begin position="237"/>
        <end position="264"/>
    </location>
</feature>
<proteinExistence type="inferred from homology"/>
<keyword evidence="8" id="KW-1185">Reference proteome</keyword>
<dbReference type="FunCoup" id="E4WZX7">
    <property type="interactions" value="871"/>
</dbReference>
<evidence type="ECO:0000256" key="3">
    <source>
        <dbReference type="ARBA" id="ARBA00023242"/>
    </source>
</evidence>
<sequence length="315" mass="36153">MARNSEKAMTALARWRQLKIDSETSGSGNYSGVRKRPFLAEECSDVRSCKRWRREIIQEISQKMAQIQNAGLGEFRLRDLNDEINKLIREKRHWEERIKKLGGPDYVANNKMTDTEGKELQWNRGYKYFGAAKDLPGVKELFEPDPPKPIRKTRAEYMRYVDAHYFGYMDEEDGQVLPHEAEAERKARAEAIENFQMDKELALMKNDDWDQDIYATEPRNTDLDPVEGNFSGLAVGEASKAAKKSETTEKKSESEKIEEVSSATGEKIFRAAHVPVPTQEEIQAAMLRKKKIELLQQYANETLSSQSIEARILLG</sequence>
<feature type="compositionally biased region" description="Basic and acidic residues" evidence="6">
    <location>
        <begin position="243"/>
        <end position="259"/>
    </location>
</feature>
<comment type="subunit">
    <text evidence="4">Identified in the spliceosome C complex. Component of the XAB2 complex, a multimeric protein complex composed of XAB2, PRPF19, AQR, ZNF830, ISY1, and PPIE. Identified in a pentameric intron-binding (IB) complex composed of AQR, XAB2, ISY1, ZNF830 and PPIE that is incorporated into the spliceosome as a preassembled complex. The IB complex does not contain PRPF19. Interacts with CPSF3; this interaction is in an RNA independent manner. Interacts with the microprocessor complex subunits DGCR8 and DROSHA; this interaction is in an RNA dependent manner.</text>
</comment>
<accession>E4WZX7</accession>
<dbReference type="GO" id="GO:0000350">
    <property type="term" value="P:generation of catalytic spliceosome for second transesterification step"/>
    <property type="evidence" value="ECO:0007669"/>
    <property type="project" value="InterPro"/>
</dbReference>
<comment type="similarity">
    <text evidence="2">Belongs to the ISY1 family.</text>
</comment>
<dbReference type="InterPro" id="IPR037200">
    <property type="entry name" value="Isy1_sf"/>
</dbReference>
<dbReference type="AlphaFoldDB" id="E4WZX7"/>
<reference evidence="7" key="1">
    <citation type="journal article" date="2010" name="Science">
        <title>Plasticity of animal genome architecture unmasked by rapid evolution of a pelagic tunicate.</title>
        <authorList>
            <person name="Denoeud F."/>
            <person name="Henriet S."/>
            <person name="Mungpakdee S."/>
            <person name="Aury J.M."/>
            <person name="Da Silva C."/>
            <person name="Brinkmann H."/>
            <person name="Mikhaleva J."/>
            <person name="Olsen L.C."/>
            <person name="Jubin C."/>
            <person name="Canestro C."/>
            <person name="Bouquet J.M."/>
            <person name="Danks G."/>
            <person name="Poulain J."/>
            <person name="Campsteijn C."/>
            <person name="Adamski M."/>
            <person name="Cross I."/>
            <person name="Yadetie F."/>
            <person name="Muffato M."/>
            <person name="Louis A."/>
            <person name="Butcher S."/>
            <person name="Tsagkogeorga G."/>
            <person name="Konrad A."/>
            <person name="Singh S."/>
            <person name="Jensen M.F."/>
            <person name="Cong E.H."/>
            <person name="Eikeseth-Otteraa H."/>
            <person name="Noel B."/>
            <person name="Anthouard V."/>
            <person name="Porcel B.M."/>
            <person name="Kachouri-Lafond R."/>
            <person name="Nishino A."/>
            <person name="Ugolini M."/>
            <person name="Chourrout P."/>
            <person name="Nishida H."/>
            <person name="Aasland R."/>
            <person name="Huzurbazar S."/>
            <person name="Westhof E."/>
            <person name="Delsuc F."/>
            <person name="Lehrach H."/>
            <person name="Reinhardt R."/>
            <person name="Weissenbach J."/>
            <person name="Roy S.W."/>
            <person name="Artiguenave F."/>
            <person name="Postlethwait J.H."/>
            <person name="Manak J.R."/>
            <person name="Thompson E.M."/>
            <person name="Jaillon O."/>
            <person name="Du Pasquier L."/>
            <person name="Boudinot P."/>
            <person name="Liberles D.A."/>
            <person name="Volff J.N."/>
            <person name="Philippe H."/>
            <person name="Lenhard B."/>
            <person name="Roest Crollius H."/>
            <person name="Wincker P."/>
            <person name="Chourrout D."/>
        </authorList>
    </citation>
    <scope>NUCLEOTIDE SEQUENCE [LARGE SCALE GENOMIC DNA]</scope>
</reference>
<dbReference type="Gene3D" id="1.10.287.660">
    <property type="entry name" value="Helix hairpin bin"/>
    <property type="match status" value="1"/>
</dbReference>
<evidence type="ECO:0000256" key="5">
    <source>
        <dbReference type="ARBA" id="ARBA00070851"/>
    </source>
</evidence>
<dbReference type="EMBL" id="FN653020">
    <property type="protein sequence ID" value="CBY23075.1"/>
    <property type="molecule type" value="Genomic_DNA"/>
</dbReference>
<organism evidence="7">
    <name type="scientific">Oikopleura dioica</name>
    <name type="common">Tunicate</name>
    <dbReference type="NCBI Taxonomy" id="34765"/>
    <lineage>
        <taxon>Eukaryota</taxon>
        <taxon>Metazoa</taxon>
        <taxon>Chordata</taxon>
        <taxon>Tunicata</taxon>
        <taxon>Appendicularia</taxon>
        <taxon>Copelata</taxon>
        <taxon>Oikopleuridae</taxon>
        <taxon>Oikopleura</taxon>
    </lineage>
</organism>
<dbReference type="Pfam" id="PF06246">
    <property type="entry name" value="Isy1"/>
    <property type="match status" value="1"/>
</dbReference>
<comment type="subcellular location">
    <subcellularLocation>
        <location evidence="1">Nucleus</location>
    </subcellularLocation>
</comment>
<protein>
    <recommendedName>
        <fullName evidence="5">Pre-mRNA-splicing factor ISY1 homolog</fullName>
    </recommendedName>
</protein>
<keyword evidence="3" id="KW-0539">Nucleus</keyword>
<evidence type="ECO:0000313" key="7">
    <source>
        <dbReference type="EMBL" id="CBY23075.1"/>
    </source>
</evidence>
<evidence type="ECO:0000256" key="6">
    <source>
        <dbReference type="SAM" id="MobiDB-lite"/>
    </source>
</evidence>
<evidence type="ECO:0000313" key="8">
    <source>
        <dbReference type="Proteomes" id="UP000001307"/>
    </source>
</evidence>
<name>E4WZX7_OIKDI</name>
<dbReference type="Proteomes" id="UP000001307">
    <property type="component" value="Unassembled WGS sequence"/>
</dbReference>
<dbReference type="InterPro" id="IPR029012">
    <property type="entry name" value="Helix_hairpin_bin_sf"/>
</dbReference>
<dbReference type="InterPro" id="IPR009360">
    <property type="entry name" value="Isy1"/>
</dbReference>
<dbReference type="InParanoid" id="E4WZX7"/>
<gene>
    <name evidence="7" type="ORF">GSOID_T00015003001</name>
</gene>